<evidence type="ECO:0000256" key="2">
    <source>
        <dbReference type="SAM" id="Phobius"/>
    </source>
</evidence>
<dbReference type="GO" id="GO:0016746">
    <property type="term" value="F:acyltransferase activity"/>
    <property type="evidence" value="ECO:0007669"/>
    <property type="project" value="UniProtKB-KW"/>
</dbReference>
<reference evidence="3 4" key="1">
    <citation type="submission" date="2020-07" db="EMBL/GenBank/DDBJ databases">
        <title>Sequencing the genomes of 1000 actinobacteria strains.</title>
        <authorList>
            <person name="Klenk H.-P."/>
        </authorList>
    </citation>
    <scope>NUCLEOTIDE SEQUENCE [LARGE SCALE GENOMIC DNA]</scope>
    <source>
        <strain evidence="3 4">DSM 45763</strain>
    </source>
</reference>
<keyword evidence="3" id="KW-0808">Transferase</keyword>
<keyword evidence="2" id="KW-0812">Transmembrane</keyword>
<dbReference type="EMBL" id="JACCCO010000001">
    <property type="protein sequence ID" value="NYF38048.1"/>
    <property type="molecule type" value="Genomic_DNA"/>
</dbReference>
<accession>A0A852UQZ0</accession>
<keyword evidence="2" id="KW-1133">Transmembrane helix</keyword>
<keyword evidence="3" id="KW-0012">Acyltransferase</keyword>
<evidence type="ECO:0000313" key="4">
    <source>
        <dbReference type="Proteomes" id="UP000576393"/>
    </source>
</evidence>
<feature type="compositionally biased region" description="Polar residues" evidence="1">
    <location>
        <begin position="101"/>
        <end position="111"/>
    </location>
</feature>
<feature type="transmembrane region" description="Helical" evidence="2">
    <location>
        <begin position="51"/>
        <end position="70"/>
    </location>
</feature>
<organism evidence="3 4">
    <name type="scientific">Streptosporangium sandarakinum</name>
    <dbReference type="NCBI Taxonomy" id="1260955"/>
    <lineage>
        <taxon>Bacteria</taxon>
        <taxon>Bacillati</taxon>
        <taxon>Actinomycetota</taxon>
        <taxon>Actinomycetes</taxon>
        <taxon>Streptosporangiales</taxon>
        <taxon>Streptosporangiaceae</taxon>
        <taxon>Streptosporangium</taxon>
    </lineage>
</organism>
<sequence>MSFASPLFLWFFMPATLLAYLLFPPRHRNAVVAVASLIFYAWGAGTHTPLLLSAIAVNYGAGLALGGARLRGRPRARRGQSALRNRAAMGAATAPPPPPCRTNTAKATESR</sequence>
<gene>
    <name evidence="3" type="ORF">HDA43_000207</name>
</gene>
<feature type="region of interest" description="Disordered" evidence="1">
    <location>
        <begin position="74"/>
        <end position="111"/>
    </location>
</feature>
<keyword evidence="2" id="KW-0472">Membrane</keyword>
<evidence type="ECO:0000313" key="3">
    <source>
        <dbReference type="EMBL" id="NYF38048.1"/>
    </source>
</evidence>
<dbReference type="Proteomes" id="UP000576393">
    <property type="component" value="Unassembled WGS sequence"/>
</dbReference>
<name>A0A852UQZ0_9ACTN</name>
<proteinExistence type="predicted"/>
<keyword evidence="4" id="KW-1185">Reference proteome</keyword>
<comment type="caution">
    <text evidence="3">The sequence shown here is derived from an EMBL/GenBank/DDBJ whole genome shotgun (WGS) entry which is preliminary data.</text>
</comment>
<dbReference type="AlphaFoldDB" id="A0A852UQZ0"/>
<dbReference type="RefSeq" id="WP_179817862.1">
    <property type="nucleotide sequence ID" value="NZ_JACCCO010000001.1"/>
</dbReference>
<feature type="transmembrane region" description="Helical" evidence="2">
    <location>
        <begin position="6"/>
        <end position="23"/>
    </location>
</feature>
<evidence type="ECO:0000256" key="1">
    <source>
        <dbReference type="SAM" id="MobiDB-lite"/>
    </source>
</evidence>
<protein>
    <submittedName>
        <fullName evidence="3">D-alanyl-lipoteichoic acid acyltransferase DltB (MBOAT superfamily)</fullName>
    </submittedName>
</protein>